<evidence type="ECO:0000313" key="9">
    <source>
        <dbReference type="EMBL" id="MZQ81140.1"/>
    </source>
</evidence>
<comment type="similarity">
    <text evidence="7">Belongs to the binding-protein-dependent transport system permease family.</text>
</comment>
<dbReference type="GO" id="GO:0005886">
    <property type="term" value="C:plasma membrane"/>
    <property type="evidence" value="ECO:0007669"/>
    <property type="project" value="UniProtKB-SubCell"/>
</dbReference>
<sequence length="329" mass="36585">MNIHQERTLPSSTSVRDSGTATSDLWKRIKLHRWHYLFILPMLVLFLMFSIWPIVGSWYYAFFNWDGTGRPSNFIGFNNFIEIYTDPGFWNAFKVTFSFAISNVCIQLPLALIVAVILNHPAVKGRNIYRLLIFLPVISTTAVVGIVFVILLNPLGGPINDVLLKMGLIDSPINFLGSQKLALPTLLVISLWKSFGTPLIYWLAGLQTIPAELYEAAKIDGAGAVQRFTRITIPLLVPIGIIIVLLTFIANLHPFDLVKTMTEGGPVKSTDVIDTYIYRYAFETTEYSSTRYGFASAAGIVFSMAVFLIVLVQAAVMKKVRPGKGGQSV</sequence>
<accession>A0A6L8UVK0</accession>
<dbReference type="PROSITE" id="PS50928">
    <property type="entry name" value="ABC_TM1"/>
    <property type="match status" value="1"/>
</dbReference>
<feature type="transmembrane region" description="Helical" evidence="7">
    <location>
        <begin position="292"/>
        <end position="316"/>
    </location>
</feature>
<feature type="domain" description="ABC transmembrane type-1" evidence="8">
    <location>
        <begin position="93"/>
        <end position="313"/>
    </location>
</feature>
<dbReference type="Gene3D" id="1.10.3720.10">
    <property type="entry name" value="MetI-like"/>
    <property type="match status" value="1"/>
</dbReference>
<dbReference type="SUPFAM" id="SSF161098">
    <property type="entry name" value="MetI-like"/>
    <property type="match status" value="1"/>
</dbReference>
<gene>
    <name evidence="9" type="ORF">GQF01_03195</name>
</gene>
<evidence type="ECO:0000256" key="7">
    <source>
        <dbReference type="RuleBase" id="RU363032"/>
    </source>
</evidence>
<keyword evidence="10" id="KW-1185">Reference proteome</keyword>
<dbReference type="InterPro" id="IPR000515">
    <property type="entry name" value="MetI-like"/>
</dbReference>
<dbReference type="CDD" id="cd06261">
    <property type="entry name" value="TM_PBP2"/>
    <property type="match status" value="1"/>
</dbReference>
<feature type="transmembrane region" description="Helical" evidence="7">
    <location>
        <begin position="235"/>
        <end position="253"/>
    </location>
</feature>
<keyword evidence="4 7" id="KW-0812">Transmembrane</keyword>
<dbReference type="AlphaFoldDB" id="A0A6L8UVK0"/>
<feature type="transmembrane region" description="Helical" evidence="7">
    <location>
        <begin position="181"/>
        <end position="204"/>
    </location>
</feature>
<reference evidence="9 10" key="1">
    <citation type="submission" date="2019-12" db="EMBL/GenBank/DDBJ databases">
        <title>Paenibacillus sp. nov. sp. isolated from soil.</title>
        <authorList>
            <person name="Kim J."/>
            <person name="Jeong S.E."/>
            <person name="Jung H.S."/>
            <person name="Jeon C.O."/>
        </authorList>
    </citation>
    <scope>NUCLEOTIDE SEQUENCE [LARGE SCALE GENOMIC DNA]</scope>
    <source>
        <strain evidence="9 10">5J-6</strain>
    </source>
</reference>
<comment type="caution">
    <text evidence="9">The sequence shown here is derived from an EMBL/GenBank/DDBJ whole genome shotgun (WGS) entry which is preliminary data.</text>
</comment>
<dbReference type="InterPro" id="IPR051393">
    <property type="entry name" value="ABC_transporter_permease"/>
</dbReference>
<evidence type="ECO:0000256" key="4">
    <source>
        <dbReference type="ARBA" id="ARBA00022692"/>
    </source>
</evidence>
<proteinExistence type="inferred from homology"/>
<dbReference type="Pfam" id="PF00528">
    <property type="entry name" value="BPD_transp_1"/>
    <property type="match status" value="1"/>
</dbReference>
<protein>
    <submittedName>
        <fullName evidence="9">ABC transporter permease subunit</fullName>
    </submittedName>
</protein>
<dbReference type="PANTHER" id="PTHR30193">
    <property type="entry name" value="ABC TRANSPORTER PERMEASE PROTEIN"/>
    <property type="match status" value="1"/>
</dbReference>
<dbReference type="InterPro" id="IPR035906">
    <property type="entry name" value="MetI-like_sf"/>
</dbReference>
<dbReference type="EMBL" id="WTUZ01000007">
    <property type="protein sequence ID" value="MZQ81140.1"/>
    <property type="molecule type" value="Genomic_DNA"/>
</dbReference>
<organism evidence="9 10">
    <name type="scientific">Paenibacillus silvestris</name>
    <dbReference type="NCBI Taxonomy" id="2606219"/>
    <lineage>
        <taxon>Bacteria</taxon>
        <taxon>Bacillati</taxon>
        <taxon>Bacillota</taxon>
        <taxon>Bacilli</taxon>
        <taxon>Bacillales</taxon>
        <taxon>Paenibacillaceae</taxon>
        <taxon>Paenibacillus</taxon>
    </lineage>
</organism>
<feature type="transmembrane region" description="Helical" evidence="7">
    <location>
        <begin position="97"/>
        <end position="119"/>
    </location>
</feature>
<dbReference type="PANTHER" id="PTHR30193:SF37">
    <property type="entry name" value="INNER MEMBRANE ABC TRANSPORTER PERMEASE PROTEIN YCJO"/>
    <property type="match status" value="1"/>
</dbReference>
<feature type="transmembrane region" description="Helical" evidence="7">
    <location>
        <begin position="131"/>
        <end position="152"/>
    </location>
</feature>
<dbReference type="GO" id="GO:0055085">
    <property type="term" value="P:transmembrane transport"/>
    <property type="evidence" value="ECO:0007669"/>
    <property type="project" value="InterPro"/>
</dbReference>
<dbReference type="Proteomes" id="UP000481087">
    <property type="component" value="Unassembled WGS sequence"/>
</dbReference>
<evidence type="ECO:0000256" key="3">
    <source>
        <dbReference type="ARBA" id="ARBA00022475"/>
    </source>
</evidence>
<keyword evidence="2 7" id="KW-0813">Transport</keyword>
<evidence type="ECO:0000259" key="8">
    <source>
        <dbReference type="PROSITE" id="PS50928"/>
    </source>
</evidence>
<evidence type="ECO:0000313" key="10">
    <source>
        <dbReference type="Proteomes" id="UP000481087"/>
    </source>
</evidence>
<name>A0A6L8UVK0_9BACL</name>
<keyword evidence="5 7" id="KW-1133">Transmembrane helix</keyword>
<evidence type="ECO:0000256" key="5">
    <source>
        <dbReference type="ARBA" id="ARBA00022989"/>
    </source>
</evidence>
<comment type="subcellular location">
    <subcellularLocation>
        <location evidence="1 7">Cell membrane</location>
        <topology evidence="1 7">Multi-pass membrane protein</topology>
    </subcellularLocation>
</comment>
<evidence type="ECO:0000256" key="1">
    <source>
        <dbReference type="ARBA" id="ARBA00004651"/>
    </source>
</evidence>
<keyword evidence="3" id="KW-1003">Cell membrane</keyword>
<keyword evidence="6 7" id="KW-0472">Membrane</keyword>
<evidence type="ECO:0000256" key="6">
    <source>
        <dbReference type="ARBA" id="ARBA00023136"/>
    </source>
</evidence>
<evidence type="ECO:0000256" key="2">
    <source>
        <dbReference type="ARBA" id="ARBA00022448"/>
    </source>
</evidence>
<feature type="transmembrane region" description="Helical" evidence="7">
    <location>
        <begin position="36"/>
        <end position="61"/>
    </location>
</feature>